<evidence type="ECO:0000313" key="2">
    <source>
        <dbReference type="EMBL" id="WPU64754.1"/>
    </source>
</evidence>
<dbReference type="KEGG" id="psti:SOO65_18840"/>
<feature type="signal peptide" evidence="1">
    <location>
        <begin position="1"/>
        <end position="19"/>
    </location>
</feature>
<organism evidence="2 3">
    <name type="scientific">Peredibacter starrii</name>
    <dbReference type="NCBI Taxonomy" id="28202"/>
    <lineage>
        <taxon>Bacteria</taxon>
        <taxon>Pseudomonadati</taxon>
        <taxon>Bdellovibrionota</taxon>
        <taxon>Bacteriovoracia</taxon>
        <taxon>Bacteriovoracales</taxon>
        <taxon>Bacteriovoracaceae</taxon>
        <taxon>Peredibacter</taxon>
    </lineage>
</organism>
<sequence>MKNLLILVAFILFSAHSFGAVVETCRNGQFISGTDDLPHLEPINFSIVVNRNMNNYSAKIMVDGKQAPTEKQIDVRYTTSKHELERVKSILKIAKLPTAKAVAVTTYDFHPFANRDDGAGITLSVVVDNYGNVLGKVFTLGWGVGICK</sequence>
<accession>A0AAX4HN89</accession>
<evidence type="ECO:0000256" key="1">
    <source>
        <dbReference type="SAM" id="SignalP"/>
    </source>
</evidence>
<name>A0AAX4HN89_9BACT</name>
<reference evidence="2 3" key="1">
    <citation type="submission" date="2023-11" db="EMBL/GenBank/DDBJ databases">
        <title>Peredibacter starrii A3.12.</title>
        <authorList>
            <person name="Mitchell R.J."/>
        </authorList>
    </citation>
    <scope>NUCLEOTIDE SEQUENCE [LARGE SCALE GENOMIC DNA]</scope>
    <source>
        <strain evidence="2 3">A3.12</strain>
    </source>
</reference>
<proteinExistence type="predicted"/>
<dbReference type="Proteomes" id="UP001324634">
    <property type="component" value="Chromosome"/>
</dbReference>
<keyword evidence="1" id="KW-0732">Signal</keyword>
<gene>
    <name evidence="2" type="ORF">SOO65_18840</name>
</gene>
<dbReference type="AlphaFoldDB" id="A0AAX4HN89"/>
<evidence type="ECO:0000313" key="3">
    <source>
        <dbReference type="Proteomes" id="UP001324634"/>
    </source>
</evidence>
<feature type="chain" id="PRO_5043388212" evidence="1">
    <location>
        <begin position="20"/>
        <end position="148"/>
    </location>
</feature>
<protein>
    <submittedName>
        <fullName evidence="2">Uncharacterized protein</fullName>
    </submittedName>
</protein>
<keyword evidence="3" id="KW-1185">Reference proteome</keyword>
<dbReference type="EMBL" id="CP139487">
    <property type="protein sequence ID" value="WPU64754.1"/>
    <property type="molecule type" value="Genomic_DNA"/>
</dbReference>
<dbReference type="RefSeq" id="WP_321394140.1">
    <property type="nucleotide sequence ID" value="NZ_CP139487.1"/>
</dbReference>